<name>A0ABQ3LAC9_9PSEU</name>
<sequence length="251" mass="27892">MTDTPPASAPADPAGVHAFLRGITDSRPGDGVVDLPWLSSAAHRVQDDPGTFLAWLESILRNEESVREAAKRSYWHPNGFAKMVLHASADFRIRLHVWPESVEPSRGESNPHSHRWEFASTIIAGEGMHMVEYGETTEGGELHTRYWYGVDPADPAALRPDGQARLRKLRAPHARRGQVYSCDTEVVHTVRPIDERLTATVVLQGPHRSAKTVVYCLPDQTDDQPNGELTEEDFRILVKSVVAAFDKRASS</sequence>
<dbReference type="Proteomes" id="UP000635387">
    <property type="component" value="Unassembled WGS sequence"/>
</dbReference>
<reference evidence="2" key="1">
    <citation type="journal article" date="2019" name="Int. J. Syst. Evol. Microbiol.">
        <title>The Global Catalogue of Microorganisms (GCM) 10K type strain sequencing project: providing services to taxonomists for standard genome sequencing and annotation.</title>
        <authorList>
            <consortium name="The Broad Institute Genomics Platform"/>
            <consortium name="The Broad Institute Genome Sequencing Center for Infectious Disease"/>
            <person name="Wu L."/>
            <person name="Ma J."/>
        </authorList>
    </citation>
    <scope>NUCLEOTIDE SEQUENCE [LARGE SCALE GENOMIC DNA]</scope>
    <source>
        <strain evidence="2">CGMCC 4.7683</strain>
    </source>
</reference>
<protein>
    <submittedName>
        <fullName evidence="1">Uncharacterized protein</fullName>
    </submittedName>
</protein>
<evidence type="ECO:0000313" key="2">
    <source>
        <dbReference type="Proteomes" id="UP000635387"/>
    </source>
</evidence>
<gene>
    <name evidence="1" type="ORF">GCM10017790_17870</name>
</gene>
<dbReference type="EMBL" id="BNAY01000002">
    <property type="protein sequence ID" value="GHH09608.1"/>
    <property type="molecule type" value="Genomic_DNA"/>
</dbReference>
<proteinExistence type="predicted"/>
<evidence type="ECO:0000313" key="1">
    <source>
        <dbReference type="EMBL" id="GHH09608.1"/>
    </source>
</evidence>
<dbReference type="RefSeq" id="WP_191253684.1">
    <property type="nucleotide sequence ID" value="NZ_BNAY01000002.1"/>
</dbReference>
<comment type="caution">
    <text evidence="1">The sequence shown here is derived from an EMBL/GenBank/DDBJ whole genome shotgun (WGS) entry which is preliminary data.</text>
</comment>
<keyword evidence="2" id="KW-1185">Reference proteome</keyword>
<dbReference type="SUPFAM" id="SSF51182">
    <property type="entry name" value="RmlC-like cupins"/>
    <property type="match status" value="1"/>
</dbReference>
<accession>A0ABQ3LAC9</accession>
<dbReference type="InterPro" id="IPR011051">
    <property type="entry name" value="RmlC_Cupin_sf"/>
</dbReference>
<organism evidence="1 2">
    <name type="scientific">Amycolatopsis oliviviridis</name>
    <dbReference type="NCBI Taxonomy" id="1471590"/>
    <lineage>
        <taxon>Bacteria</taxon>
        <taxon>Bacillati</taxon>
        <taxon>Actinomycetota</taxon>
        <taxon>Actinomycetes</taxon>
        <taxon>Pseudonocardiales</taxon>
        <taxon>Pseudonocardiaceae</taxon>
        <taxon>Amycolatopsis</taxon>
    </lineage>
</organism>